<dbReference type="EMBL" id="CP076361">
    <property type="protein sequence ID" value="QWK91885.1"/>
    <property type="molecule type" value="Genomic_DNA"/>
</dbReference>
<dbReference type="Gene3D" id="1.10.10.10">
    <property type="entry name" value="Winged helix-like DNA-binding domain superfamily/Winged helix DNA-binding domain"/>
    <property type="match status" value="1"/>
</dbReference>
<dbReference type="PANTHER" id="PTHR34580:SF3">
    <property type="entry name" value="PROTEIN PAFB"/>
    <property type="match status" value="1"/>
</dbReference>
<keyword evidence="5" id="KW-1185">Reference proteome</keyword>
<dbReference type="InterPro" id="IPR036388">
    <property type="entry name" value="WH-like_DNA-bd_sf"/>
</dbReference>
<organism evidence="4 5">
    <name type="scientific">Gemmobacter fulvus</name>
    <dbReference type="NCBI Taxonomy" id="2840474"/>
    <lineage>
        <taxon>Bacteria</taxon>
        <taxon>Pseudomonadati</taxon>
        <taxon>Pseudomonadota</taxon>
        <taxon>Alphaproteobacteria</taxon>
        <taxon>Rhodobacterales</taxon>
        <taxon>Paracoccaceae</taxon>
        <taxon>Gemmobacter</taxon>
    </lineage>
</organism>
<dbReference type="InterPro" id="IPR036390">
    <property type="entry name" value="WH_DNA-bd_sf"/>
</dbReference>
<evidence type="ECO:0000256" key="2">
    <source>
        <dbReference type="ARBA" id="ARBA00023163"/>
    </source>
</evidence>
<feature type="domain" description="HTH deoR-type" evidence="3">
    <location>
        <begin position="3"/>
        <end position="58"/>
    </location>
</feature>
<evidence type="ECO:0000313" key="5">
    <source>
        <dbReference type="Proteomes" id="UP000679352"/>
    </source>
</evidence>
<name>A0A975P8M2_9RHOB</name>
<dbReference type="AlphaFoldDB" id="A0A975P8M2"/>
<evidence type="ECO:0000259" key="3">
    <source>
        <dbReference type="PROSITE" id="PS51000"/>
    </source>
</evidence>
<evidence type="ECO:0000313" key="4">
    <source>
        <dbReference type="EMBL" id="QWK91885.1"/>
    </source>
</evidence>
<dbReference type="InterPro" id="IPR051534">
    <property type="entry name" value="CBASS_pafABC_assoc_protein"/>
</dbReference>
<dbReference type="Proteomes" id="UP000679352">
    <property type="component" value="Chromosome"/>
</dbReference>
<dbReference type="SUPFAM" id="SSF46785">
    <property type="entry name" value="Winged helix' DNA-binding domain"/>
    <property type="match status" value="1"/>
</dbReference>
<accession>A0A975P8M2</accession>
<dbReference type="KEGG" id="gfu:KM031_02900"/>
<dbReference type="GO" id="GO:0003700">
    <property type="term" value="F:DNA-binding transcription factor activity"/>
    <property type="evidence" value="ECO:0007669"/>
    <property type="project" value="InterPro"/>
</dbReference>
<dbReference type="InterPro" id="IPR001034">
    <property type="entry name" value="DeoR_HTH"/>
</dbReference>
<keyword evidence="2" id="KW-0804">Transcription</keyword>
<sequence length="119" mass="12624">MSRNDRLYDLIQLLRDGRLHRAGDLAAQLGVSTRTIWRDMAVLADSGLPVTGERGVGYILRAPVTLPPLILTTDELVALQLFLSQTSEAADSDVARGARSLAAKISAVLPQTGAEGEAG</sequence>
<evidence type="ECO:0000256" key="1">
    <source>
        <dbReference type="ARBA" id="ARBA00023015"/>
    </source>
</evidence>
<proteinExistence type="predicted"/>
<dbReference type="PROSITE" id="PS51000">
    <property type="entry name" value="HTH_DEOR_2"/>
    <property type="match status" value="1"/>
</dbReference>
<reference evidence="4" key="1">
    <citation type="submission" date="2021-06" db="EMBL/GenBank/DDBJ databases">
        <title>Direct submission.</title>
        <authorList>
            <person name="Lee C.-S."/>
            <person name="Jin L."/>
        </authorList>
    </citation>
    <scope>NUCLEOTIDE SEQUENCE</scope>
    <source>
        <strain evidence="4">Con5</strain>
    </source>
</reference>
<dbReference type="PANTHER" id="PTHR34580">
    <property type="match status" value="1"/>
</dbReference>
<gene>
    <name evidence="4" type="ORF">KM031_02900</name>
</gene>
<dbReference type="Pfam" id="PF08279">
    <property type="entry name" value="HTH_11"/>
    <property type="match status" value="1"/>
</dbReference>
<protein>
    <submittedName>
        <fullName evidence="4">HTH domain-containing protein</fullName>
    </submittedName>
</protein>
<dbReference type="InterPro" id="IPR013196">
    <property type="entry name" value="HTH_11"/>
</dbReference>
<keyword evidence="1" id="KW-0805">Transcription regulation</keyword>